<sequence length="186" mass="20448">MDIPESEYKIPESTNPETECKILEMGVDEGVVEGEDENKNTNSELEYKIPVLVTSVDEGGVEYKNTNPESEYKIPETSKDENKNTNSELEYKEPDKAAPVEEPKFNQITGSGRRLDEKPLKYQPPPISASSSTTKDKQVAVSGVLPPSMGSSSRSSSRRSQGKLVFGSNANRSAEPKKTKGSCKRD</sequence>
<feature type="compositionally biased region" description="Basic and acidic residues" evidence="1">
    <location>
        <begin position="174"/>
        <end position="186"/>
    </location>
</feature>
<protein>
    <submittedName>
        <fullName evidence="2">Uncharacterized protein</fullName>
    </submittedName>
</protein>
<organism evidence="2 3">
    <name type="scientific">Lactuca sativa</name>
    <name type="common">Garden lettuce</name>
    <dbReference type="NCBI Taxonomy" id="4236"/>
    <lineage>
        <taxon>Eukaryota</taxon>
        <taxon>Viridiplantae</taxon>
        <taxon>Streptophyta</taxon>
        <taxon>Embryophyta</taxon>
        <taxon>Tracheophyta</taxon>
        <taxon>Spermatophyta</taxon>
        <taxon>Magnoliopsida</taxon>
        <taxon>eudicotyledons</taxon>
        <taxon>Gunneridae</taxon>
        <taxon>Pentapetalae</taxon>
        <taxon>asterids</taxon>
        <taxon>campanulids</taxon>
        <taxon>Asterales</taxon>
        <taxon>Asteraceae</taxon>
        <taxon>Cichorioideae</taxon>
        <taxon>Cichorieae</taxon>
        <taxon>Lactucinae</taxon>
        <taxon>Lactuca</taxon>
    </lineage>
</organism>
<feature type="compositionally biased region" description="Basic and acidic residues" evidence="1">
    <location>
        <begin position="70"/>
        <end position="104"/>
    </location>
</feature>
<evidence type="ECO:0000313" key="2">
    <source>
        <dbReference type="EMBL" id="KAJ0196910.1"/>
    </source>
</evidence>
<evidence type="ECO:0000256" key="1">
    <source>
        <dbReference type="SAM" id="MobiDB-lite"/>
    </source>
</evidence>
<gene>
    <name evidence="2" type="ORF">LSAT_V11C700385360</name>
</gene>
<evidence type="ECO:0000313" key="3">
    <source>
        <dbReference type="Proteomes" id="UP000235145"/>
    </source>
</evidence>
<feature type="region of interest" description="Disordered" evidence="1">
    <location>
        <begin position="55"/>
        <end position="186"/>
    </location>
</feature>
<proteinExistence type="predicted"/>
<reference evidence="2 3" key="1">
    <citation type="journal article" date="2017" name="Nat. Commun.">
        <title>Genome assembly with in vitro proximity ligation data and whole-genome triplication in lettuce.</title>
        <authorList>
            <person name="Reyes-Chin-Wo S."/>
            <person name="Wang Z."/>
            <person name="Yang X."/>
            <person name="Kozik A."/>
            <person name="Arikit S."/>
            <person name="Song C."/>
            <person name="Xia L."/>
            <person name="Froenicke L."/>
            <person name="Lavelle D.O."/>
            <person name="Truco M.J."/>
            <person name="Xia R."/>
            <person name="Zhu S."/>
            <person name="Xu C."/>
            <person name="Xu H."/>
            <person name="Xu X."/>
            <person name="Cox K."/>
            <person name="Korf I."/>
            <person name="Meyers B.C."/>
            <person name="Michelmore R.W."/>
        </authorList>
    </citation>
    <scope>NUCLEOTIDE SEQUENCE [LARGE SCALE GENOMIC DNA]</scope>
    <source>
        <strain evidence="3">cv. Salinas</strain>
        <tissue evidence="2">Seedlings</tissue>
    </source>
</reference>
<dbReference type="Proteomes" id="UP000235145">
    <property type="component" value="Unassembled WGS sequence"/>
</dbReference>
<accession>A0A9R1UZJ5</accession>
<comment type="caution">
    <text evidence="2">The sequence shown here is derived from an EMBL/GenBank/DDBJ whole genome shotgun (WGS) entry which is preliminary data.</text>
</comment>
<dbReference type="EMBL" id="NBSK02000007">
    <property type="protein sequence ID" value="KAJ0196910.1"/>
    <property type="molecule type" value="Genomic_DNA"/>
</dbReference>
<name>A0A9R1UZJ5_LACSA</name>
<keyword evidence="3" id="KW-1185">Reference proteome</keyword>
<dbReference type="AlphaFoldDB" id="A0A9R1UZJ5"/>